<evidence type="ECO:0000256" key="10">
    <source>
        <dbReference type="PROSITE-ProRule" id="PRU00042"/>
    </source>
</evidence>
<feature type="domain" description="C2H2-type" evidence="13">
    <location>
        <begin position="349"/>
        <end position="376"/>
    </location>
</feature>
<dbReference type="GO" id="GO:0000978">
    <property type="term" value="F:RNA polymerase II cis-regulatory region sequence-specific DNA binding"/>
    <property type="evidence" value="ECO:0007669"/>
    <property type="project" value="TreeGrafter"/>
</dbReference>
<feature type="domain" description="BTB" evidence="12">
    <location>
        <begin position="26"/>
        <end position="89"/>
    </location>
</feature>
<evidence type="ECO:0000256" key="11">
    <source>
        <dbReference type="SAM" id="MobiDB-lite"/>
    </source>
</evidence>
<feature type="domain" description="C2H2-type" evidence="13">
    <location>
        <begin position="290"/>
        <end position="317"/>
    </location>
</feature>
<keyword evidence="15" id="KW-1185">Reference proteome</keyword>
<evidence type="ECO:0000256" key="5">
    <source>
        <dbReference type="ARBA" id="ARBA00022833"/>
    </source>
</evidence>
<dbReference type="InterPro" id="IPR013087">
    <property type="entry name" value="Znf_C2H2_type"/>
</dbReference>
<dbReference type="Pfam" id="PF00096">
    <property type="entry name" value="zf-C2H2"/>
    <property type="match status" value="3"/>
</dbReference>
<accession>A0AAV0ACB4</accession>
<organism evidence="14 15">
    <name type="scientific">Phodopus roborovskii</name>
    <name type="common">Roborovski's desert hamster</name>
    <name type="synonym">Cricetulus roborovskii</name>
    <dbReference type="NCBI Taxonomy" id="109678"/>
    <lineage>
        <taxon>Eukaryota</taxon>
        <taxon>Metazoa</taxon>
        <taxon>Chordata</taxon>
        <taxon>Craniata</taxon>
        <taxon>Vertebrata</taxon>
        <taxon>Euteleostomi</taxon>
        <taxon>Mammalia</taxon>
        <taxon>Eutheria</taxon>
        <taxon>Euarchontoglires</taxon>
        <taxon>Glires</taxon>
        <taxon>Rodentia</taxon>
        <taxon>Myomorpha</taxon>
        <taxon>Muroidea</taxon>
        <taxon>Cricetidae</taxon>
        <taxon>Cricetinae</taxon>
        <taxon>Phodopus</taxon>
    </lineage>
</organism>
<feature type="region of interest" description="Disordered" evidence="11">
    <location>
        <begin position="116"/>
        <end position="268"/>
    </location>
</feature>
<feature type="domain" description="C2H2-type" evidence="13">
    <location>
        <begin position="377"/>
        <end position="405"/>
    </location>
</feature>
<dbReference type="Gene3D" id="3.30.160.60">
    <property type="entry name" value="Classic Zinc Finger"/>
    <property type="match status" value="4"/>
</dbReference>
<dbReference type="InterPro" id="IPR050457">
    <property type="entry name" value="ZnFinger_BTB_dom_contain"/>
</dbReference>
<dbReference type="FunFam" id="3.30.160.60:FF:001252">
    <property type="entry name" value="Zinc finger and BTB domain-containing 48"/>
    <property type="match status" value="1"/>
</dbReference>
<dbReference type="FunFam" id="3.30.710.10:FF:000074">
    <property type="entry name" value="Zinc finger and BTB domain-containing 48"/>
    <property type="match status" value="1"/>
</dbReference>
<dbReference type="Proteomes" id="UP001152836">
    <property type="component" value="Unassembled WGS sequence"/>
</dbReference>
<dbReference type="Gene3D" id="3.30.710.10">
    <property type="entry name" value="Potassium Channel Kv1.1, Chain A"/>
    <property type="match status" value="1"/>
</dbReference>
<evidence type="ECO:0000256" key="2">
    <source>
        <dbReference type="ARBA" id="ARBA00022723"/>
    </source>
</evidence>
<dbReference type="GO" id="GO:0005694">
    <property type="term" value="C:chromosome"/>
    <property type="evidence" value="ECO:0007669"/>
    <property type="project" value="UniProtKB-ARBA"/>
</dbReference>
<evidence type="ECO:0000313" key="15">
    <source>
        <dbReference type="Proteomes" id="UP001152836"/>
    </source>
</evidence>
<keyword evidence="4 10" id="KW-0863">Zinc-finger</keyword>
<name>A0AAV0ACB4_PHORO</name>
<dbReference type="CDD" id="cd18232">
    <property type="entry name" value="BTB_POZ_ZBTB48_TZAP_KR3"/>
    <property type="match status" value="1"/>
</dbReference>
<feature type="compositionally biased region" description="Basic and acidic residues" evidence="11">
    <location>
        <begin position="200"/>
        <end position="210"/>
    </location>
</feature>
<dbReference type="FunFam" id="3.30.160.60:FF:001732">
    <property type="entry name" value="Zgc:162936"/>
    <property type="match status" value="1"/>
</dbReference>
<comment type="caution">
    <text evidence="14">The sequence shown here is derived from an EMBL/GenBank/DDBJ whole genome shotgun (WGS) entry which is preliminary data.</text>
</comment>
<dbReference type="PROSITE" id="PS50097">
    <property type="entry name" value="BTB"/>
    <property type="match status" value="1"/>
</dbReference>
<feature type="compositionally biased region" description="Polar residues" evidence="11">
    <location>
        <begin position="160"/>
        <end position="185"/>
    </location>
</feature>
<evidence type="ECO:0000256" key="8">
    <source>
        <dbReference type="ARBA" id="ARBA00023163"/>
    </source>
</evidence>
<keyword evidence="6" id="KW-0805">Transcription regulation</keyword>
<feature type="compositionally biased region" description="Low complexity" evidence="11">
    <location>
        <begin position="119"/>
        <end position="139"/>
    </location>
</feature>
<dbReference type="SUPFAM" id="SSF57667">
    <property type="entry name" value="beta-beta-alpha zinc fingers"/>
    <property type="match status" value="2"/>
</dbReference>
<evidence type="ECO:0000256" key="7">
    <source>
        <dbReference type="ARBA" id="ARBA00023125"/>
    </source>
</evidence>
<dbReference type="InterPro" id="IPR036236">
    <property type="entry name" value="Znf_C2H2_sf"/>
</dbReference>
<dbReference type="PROSITE" id="PS50157">
    <property type="entry name" value="ZINC_FINGER_C2H2_2"/>
    <property type="match status" value="4"/>
</dbReference>
<dbReference type="EMBL" id="CALSGD010001630">
    <property type="protein sequence ID" value="CAH7447109.1"/>
    <property type="molecule type" value="Genomic_DNA"/>
</dbReference>
<dbReference type="FunFam" id="3.30.160.60:FF:001117">
    <property type="entry name" value="Zinc finger and BTB domain containing 48"/>
    <property type="match status" value="1"/>
</dbReference>
<gene>
    <name evidence="14" type="primary">Zbtb48</name>
    <name evidence="14" type="ORF">PHOROB_LOCUS17273</name>
</gene>
<sequence length="552" mass="59152">MDGSFVQHSVRVLQELNKQREKGQYCDATLDVGGLVFKAHWSVLACCSHFFQRIYGDGSGGSVILPAGFAEIFGLLLDFFYTGHLALTSGNRDQVLLAAKELRVPEAVELCQSFQPRTSSGQAGQSPSVQSGQGQPASQDVKSHLKEPTDLDEGEVFRTLNLTPGDQGSRDCQQPQLNPPAQGSPSFLCGKLKQALKPCPSEDKGSEDCKGPPGPFQAGGAPLQSESNKWEAVVQVEDNGEGDSGSEPETVLTRQKSKVTGKPGAAEPALGAASLAAEPMESRKGPAVPAECPTCHKKFLSKYYLKVHNRKHTGEKPFECPKCGKCYFRKENLLEHEARNCMNRSEQVFTCSVCQETFRRRMELRVHMVSHTGEMPYKCSSCSQQFMQKKDLQSHMIKLHGAPKPHAVSARRGGAPEAPGRPRPALTGAAPSARLTACSAPLVPSASCLGRNCSCTRLLSTEEKSCLCARSVGTGPRAATVCRCTSRPSTGMKDLMSASSAATLSPRRPTSTCTSAHTRARSLSSATSVARPSAPKSGQAQPHPHGGEAFQV</sequence>
<comment type="subcellular location">
    <subcellularLocation>
        <location evidence="1">Nucleus</location>
    </subcellularLocation>
</comment>
<dbReference type="FunFam" id="3.30.160.60:FF:001257">
    <property type="entry name" value="Zinc finger and BTB domain-containing 48"/>
    <property type="match status" value="1"/>
</dbReference>
<keyword evidence="9" id="KW-0539">Nucleus</keyword>
<dbReference type="SMART" id="SM00355">
    <property type="entry name" value="ZnF_C2H2"/>
    <property type="match status" value="4"/>
</dbReference>
<reference evidence="14" key="1">
    <citation type="submission" date="2022-06" db="EMBL/GenBank/DDBJ databases">
        <authorList>
            <person name="Andreotti S."/>
            <person name="Wyler E."/>
        </authorList>
    </citation>
    <scope>NUCLEOTIDE SEQUENCE</scope>
</reference>
<keyword evidence="5" id="KW-0862">Zinc</keyword>
<evidence type="ECO:0000313" key="14">
    <source>
        <dbReference type="EMBL" id="CAH7447109.1"/>
    </source>
</evidence>
<dbReference type="InterPro" id="IPR011333">
    <property type="entry name" value="SKP1/BTB/POZ_sf"/>
</dbReference>
<feature type="domain" description="C2H2-type" evidence="13">
    <location>
        <begin position="318"/>
        <end position="345"/>
    </location>
</feature>
<proteinExistence type="predicted"/>
<evidence type="ECO:0000256" key="4">
    <source>
        <dbReference type="ARBA" id="ARBA00022771"/>
    </source>
</evidence>
<evidence type="ECO:0000256" key="1">
    <source>
        <dbReference type="ARBA" id="ARBA00004123"/>
    </source>
</evidence>
<dbReference type="SUPFAM" id="SSF54695">
    <property type="entry name" value="POZ domain"/>
    <property type="match status" value="1"/>
</dbReference>
<dbReference type="SMART" id="SM00225">
    <property type="entry name" value="BTB"/>
    <property type="match status" value="1"/>
</dbReference>
<dbReference type="PANTHER" id="PTHR46105">
    <property type="entry name" value="AGAP004733-PA"/>
    <property type="match status" value="1"/>
</dbReference>
<evidence type="ECO:0000259" key="12">
    <source>
        <dbReference type="PROSITE" id="PS50097"/>
    </source>
</evidence>
<keyword evidence="2" id="KW-0479">Metal-binding</keyword>
<keyword evidence="8" id="KW-0804">Transcription</keyword>
<evidence type="ECO:0000256" key="3">
    <source>
        <dbReference type="ARBA" id="ARBA00022737"/>
    </source>
</evidence>
<dbReference type="InterPro" id="IPR000210">
    <property type="entry name" value="BTB/POZ_dom"/>
</dbReference>
<keyword evidence="7" id="KW-0238">DNA-binding</keyword>
<dbReference type="GO" id="GO:0045893">
    <property type="term" value="P:positive regulation of DNA-templated transcription"/>
    <property type="evidence" value="ECO:0007669"/>
    <property type="project" value="UniProtKB-ARBA"/>
</dbReference>
<dbReference type="PROSITE" id="PS00028">
    <property type="entry name" value="ZINC_FINGER_C2H2_1"/>
    <property type="match status" value="3"/>
</dbReference>
<dbReference type="Pfam" id="PF00651">
    <property type="entry name" value="BTB"/>
    <property type="match status" value="1"/>
</dbReference>
<evidence type="ECO:0000259" key="13">
    <source>
        <dbReference type="PROSITE" id="PS50157"/>
    </source>
</evidence>
<feature type="region of interest" description="Disordered" evidence="11">
    <location>
        <begin position="402"/>
        <end position="423"/>
    </location>
</feature>
<protein>
    <submittedName>
        <fullName evidence="14">Zbtb48 protein</fullName>
    </submittedName>
</protein>
<dbReference type="PANTHER" id="PTHR46105:SF5">
    <property type="entry name" value="ZINC FINGER AND BTB DOMAIN-CONTAINING PROTEIN 44 ISOFORM X1"/>
    <property type="match status" value="1"/>
</dbReference>
<dbReference type="GO" id="GO:0000981">
    <property type="term" value="F:DNA-binding transcription factor activity, RNA polymerase II-specific"/>
    <property type="evidence" value="ECO:0007669"/>
    <property type="project" value="TreeGrafter"/>
</dbReference>
<evidence type="ECO:0000256" key="9">
    <source>
        <dbReference type="ARBA" id="ARBA00023242"/>
    </source>
</evidence>
<feature type="compositionally biased region" description="Polar residues" evidence="11">
    <location>
        <begin position="497"/>
        <end position="540"/>
    </location>
</feature>
<evidence type="ECO:0000256" key="6">
    <source>
        <dbReference type="ARBA" id="ARBA00023015"/>
    </source>
</evidence>
<dbReference type="AlphaFoldDB" id="A0AAV0ACB4"/>
<feature type="region of interest" description="Disordered" evidence="11">
    <location>
        <begin position="497"/>
        <end position="552"/>
    </location>
</feature>
<keyword evidence="3" id="KW-0677">Repeat</keyword>
<dbReference type="GO" id="GO:0008270">
    <property type="term" value="F:zinc ion binding"/>
    <property type="evidence" value="ECO:0007669"/>
    <property type="project" value="UniProtKB-KW"/>
</dbReference>